<dbReference type="Pfam" id="PF03575">
    <property type="entry name" value="Peptidase_S51"/>
    <property type="match status" value="1"/>
</dbReference>
<dbReference type="Gene3D" id="3.40.50.880">
    <property type="match status" value="1"/>
</dbReference>
<evidence type="ECO:0000256" key="3">
    <source>
        <dbReference type="ARBA" id="ARBA00022801"/>
    </source>
</evidence>
<keyword evidence="6" id="KW-1185">Reference proteome</keyword>
<dbReference type="InterPro" id="IPR029062">
    <property type="entry name" value="Class_I_gatase-like"/>
</dbReference>
<accession>A0ABU3SK48</accession>
<protein>
    <submittedName>
        <fullName evidence="5">Type 1 glutamine amidotransferase-like domain-containing protein</fullName>
    </submittedName>
</protein>
<gene>
    <name evidence="5" type="ORF">RWH44_05280</name>
</gene>
<keyword evidence="2" id="KW-0645">Protease</keyword>
<keyword evidence="3" id="KW-0378">Hydrolase</keyword>
<dbReference type="SUPFAM" id="SSF52317">
    <property type="entry name" value="Class I glutamine amidotransferase-like"/>
    <property type="match status" value="1"/>
</dbReference>
<dbReference type="CDD" id="cd03129">
    <property type="entry name" value="GAT1_Peptidase_E_like"/>
    <property type="match status" value="1"/>
</dbReference>
<evidence type="ECO:0000313" key="6">
    <source>
        <dbReference type="Proteomes" id="UP001261125"/>
    </source>
</evidence>
<keyword evidence="4" id="KW-0720">Serine protease</keyword>
<proteinExistence type="inferred from homology"/>
<dbReference type="RefSeq" id="WP_316003755.1">
    <property type="nucleotide sequence ID" value="NZ_JAWDIT010000002.1"/>
</dbReference>
<evidence type="ECO:0000313" key="5">
    <source>
        <dbReference type="EMBL" id="MDU0345109.1"/>
    </source>
</evidence>
<evidence type="ECO:0000256" key="2">
    <source>
        <dbReference type="ARBA" id="ARBA00022670"/>
    </source>
</evidence>
<comment type="similarity">
    <text evidence="1">Belongs to the peptidase S51 family.</text>
</comment>
<sequence>MSVFLLGGGRDAAVCGPLLETFVSEARERANARPVIALLLVLEADDDASVDRFRGVLEAAGAASDEIHVHAIVEGENFREAAIEADGVFVGGGLTPAYHAAFRVVREALRERVAGGMPYAGFSAGAAIAAERALVGGWLRGGVEVCSEDAGEELGELEVRPGLGLLGFAVDVHAAQWGTLSRLIAAVDAGLVTDGVAIDEHTALVISAQAVPAVRGSGQVWRVESAASGVRVQVLRA</sequence>
<dbReference type="EMBL" id="JAWDIT010000002">
    <property type="protein sequence ID" value="MDU0345109.1"/>
    <property type="molecule type" value="Genomic_DNA"/>
</dbReference>
<organism evidence="5 6">
    <name type="scientific">Microbacterium phycohabitans</name>
    <dbReference type="NCBI Taxonomy" id="3075993"/>
    <lineage>
        <taxon>Bacteria</taxon>
        <taxon>Bacillati</taxon>
        <taxon>Actinomycetota</taxon>
        <taxon>Actinomycetes</taxon>
        <taxon>Micrococcales</taxon>
        <taxon>Microbacteriaceae</taxon>
        <taxon>Microbacterium</taxon>
    </lineage>
</organism>
<reference evidence="5 6" key="1">
    <citation type="submission" date="2023-09" db="EMBL/GenBank/DDBJ databases">
        <title>Microbacterium fusihabitans sp. nov., Microbacterium phycihabitans sp. nov., and Microbacterium cervinum sp. nov., isolated from dried seaweeds of beach.</title>
        <authorList>
            <person name="Lee S.D."/>
        </authorList>
    </citation>
    <scope>NUCLEOTIDE SEQUENCE [LARGE SCALE GENOMIC DNA]</scope>
    <source>
        <strain evidence="5 6">KSW2-29</strain>
    </source>
</reference>
<dbReference type="Proteomes" id="UP001261125">
    <property type="component" value="Unassembled WGS sequence"/>
</dbReference>
<comment type="caution">
    <text evidence="5">The sequence shown here is derived from an EMBL/GenBank/DDBJ whole genome shotgun (WGS) entry which is preliminary data.</text>
</comment>
<evidence type="ECO:0000256" key="1">
    <source>
        <dbReference type="ARBA" id="ARBA00006534"/>
    </source>
</evidence>
<name>A0ABU3SK48_9MICO</name>
<evidence type="ECO:0000256" key="4">
    <source>
        <dbReference type="ARBA" id="ARBA00022825"/>
    </source>
</evidence>
<dbReference type="InterPro" id="IPR005320">
    <property type="entry name" value="Peptidase_S51"/>
</dbReference>